<sequence>MPEADHTSEAADPDLLLDFRQVSLRRGGNVLVGPLDWAVELDERWVIVGPNGAGKTSLLRIAAAAEHPSSGIAFVLGERLGGST</sequence>
<keyword evidence="5" id="KW-1185">Reference proteome</keyword>
<keyword evidence="1" id="KW-0547">Nucleotide-binding</keyword>
<evidence type="ECO:0000256" key="1">
    <source>
        <dbReference type="ARBA" id="ARBA00022741"/>
    </source>
</evidence>
<name>A0ABM8HPX5_MYCNT</name>
<evidence type="ECO:0000259" key="3">
    <source>
        <dbReference type="Pfam" id="PF00005"/>
    </source>
</evidence>
<dbReference type="PANTHER" id="PTHR43158:SF2">
    <property type="entry name" value="SKFA PEPTIDE EXPORT ATP-BINDING PROTEIN SKFE"/>
    <property type="match status" value="1"/>
</dbReference>
<evidence type="ECO:0000313" key="4">
    <source>
        <dbReference type="EMBL" id="BBY35916.1"/>
    </source>
</evidence>
<accession>A0ABM8HPX5</accession>
<proteinExistence type="predicted"/>
<evidence type="ECO:0000313" key="5">
    <source>
        <dbReference type="Proteomes" id="UP000465812"/>
    </source>
</evidence>
<dbReference type="InterPro" id="IPR027417">
    <property type="entry name" value="P-loop_NTPase"/>
</dbReference>
<dbReference type="InterPro" id="IPR003439">
    <property type="entry name" value="ABC_transporter-like_ATP-bd"/>
</dbReference>
<gene>
    <name evidence="4" type="ORF">MMAN_00500</name>
</gene>
<reference evidence="4 5" key="1">
    <citation type="journal article" date="2019" name="Emerg. Microbes Infect.">
        <title>Comprehensive subspecies identification of 175 nontuberculous mycobacteria species based on 7547 genomic profiles.</title>
        <authorList>
            <person name="Matsumoto Y."/>
            <person name="Kinjo T."/>
            <person name="Motooka D."/>
            <person name="Nabeya D."/>
            <person name="Jung N."/>
            <person name="Uechi K."/>
            <person name="Horii T."/>
            <person name="Iida T."/>
            <person name="Fujita J."/>
            <person name="Nakamura S."/>
        </authorList>
    </citation>
    <scope>NUCLEOTIDE SEQUENCE [LARGE SCALE GENOMIC DNA]</scope>
    <source>
        <strain evidence="4 5">JCM 18113</strain>
    </source>
</reference>
<dbReference type="Pfam" id="PF00005">
    <property type="entry name" value="ABC_tran"/>
    <property type="match status" value="1"/>
</dbReference>
<protein>
    <recommendedName>
        <fullName evidence="3">ABC transporter domain-containing protein</fullName>
    </recommendedName>
</protein>
<dbReference type="SUPFAM" id="SSF52540">
    <property type="entry name" value="P-loop containing nucleoside triphosphate hydrolases"/>
    <property type="match status" value="1"/>
</dbReference>
<dbReference type="EMBL" id="AP022590">
    <property type="protein sequence ID" value="BBY35916.1"/>
    <property type="molecule type" value="Genomic_DNA"/>
</dbReference>
<dbReference type="CDD" id="cd00267">
    <property type="entry name" value="ABC_ATPase"/>
    <property type="match status" value="1"/>
</dbReference>
<dbReference type="Gene3D" id="3.40.50.300">
    <property type="entry name" value="P-loop containing nucleotide triphosphate hydrolases"/>
    <property type="match status" value="1"/>
</dbReference>
<feature type="domain" description="ABC transporter" evidence="3">
    <location>
        <begin position="34"/>
        <end position="78"/>
    </location>
</feature>
<evidence type="ECO:0000256" key="2">
    <source>
        <dbReference type="ARBA" id="ARBA00022840"/>
    </source>
</evidence>
<organism evidence="4 5">
    <name type="scientific">Mycobacterium mantenii</name>
    <dbReference type="NCBI Taxonomy" id="560555"/>
    <lineage>
        <taxon>Bacteria</taxon>
        <taxon>Bacillati</taxon>
        <taxon>Actinomycetota</taxon>
        <taxon>Actinomycetes</taxon>
        <taxon>Mycobacteriales</taxon>
        <taxon>Mycobacteriaceae</taxon>
        <taxon>Mycobacterium</taxon>
        <taxon>Mycobacterium avium complex (MAC)</taxon>
    </lineage>
</organism>
<dbReference type="PANTHER" id="PTHR43158">
    <property type="entry name" value="SKFA PEPTIDE EXPORT ATP-BINDING PROTEIN SKFE"/>
    <property type="match status" value="1"/>
</dbReference>
<keyword evidence="2" id="KW-0067">ATP-binding</keyword>
<dbReference type="Proteomes" id="UP000465812">
    <property type="component" value="Chromosome"/>
</dbReference>